<keyword evidence="12" id="KW-0636">Prenylation</keyword>
<dbReference type="InterPro" id="IPR005225">
    <property type="entry name" value="Small_GTP-bd"/>
</dbReference>
<keyword evidence="8" id="KW-0460">Magnesium</keyword>
<dbReference type="SMART" id="SM00177">
    <property type="entry name" value="ARF"/>
    <property type="match status" value="1"/>
</dbReference>
<dbReference type="AlphaFoldDB" id="A0A8T0EMF7"/>
<dbReference type="SMART" id="SM00173">
    <property type="entry name" value="RAS"/>
    <property type="match status" value="1"/>
</dbReference>
<evidence type="ECO:0000256" key="3">
    <source>
        <dbReference type="ARBA" id="ARBA00011984"/>
    </source>
</evidence>
<proteinExistence type="inferred from homology"/>
<dbReference type="GO" id="GO:0003925">
    <property type="term" value="F:G protein activity"/>
    <property type="evidence" value="ECO:0007669"/>
    <property type="project" value="UniProtKB-EC"/>
</dbReference>
<keyword evidence="5" id="KW-0479">Metal-binding</keyword>
<dbReference type="EC" id="3.6.5.2" evidence="3"/>
<evidence type="ECO:0000313" key="15">
    <source>
        <dbReference type="EMBL" id="KAF8777042.1"/>
    </source>
</evidence>
<evidence type="ECO:0000256" key="1">
    <source>
        <dbReference type="ARBA" id="ARBA00001946"/>
    </source>
</evidence>
<evidence type="ECO:0000256" key="9">
    <source>
        <dbReference type="ARBA" id="ARBA00022927"/>
    </source>
</evidence>
<evidence type="ECO:0000256" key="5">
    <source>
        <dbReference type="ARBA" id="ARBA00022723"/>
    </source>
</evidence>
<dbReference type="Proteomes" id="UP000807504">
    <property type="component" value="Unassembled WGS sequence"/>
</dbReference>
<dbReference type="GO" id="GO:0015031">
    <property type="term" value="P:protein transport"/>
    <property type="evidence" value="ECO:0007669"/>
    <property type="project" value="UniProtKB-KW"/>
</dbReference>
<reference evidence="15" key="2">
    <citation type="submission" date="2020-06" db="EMBL/GenBank/DDBJ databases">
        <authorList>
            <person name="Sheffer M."/>
        </authorList>
    </citation>
    <scope>NUCLEOTIDE SEQUENCE</scope>
</reference>
<keyword evidence="7" id="KW-0378">Hydrolase</keyword>
<evidence type="ECO:0000256" key="4">
    <source>
        <dbReference type="ARBA" id="ARBA00022448"/>
    </source>
</evidence>
<evidence type="ECO:0000313" key="16">
    <source>
        <dbReference type="Proteomes" id="UP000807504"/>
    </source>
</evidence>
<evidence type="ECO:0000256" key="6">
    <source>
        <dbReference type="ARBA" id="ARBA00022741"/>
    </source>
</evidence>
<gene>
    <name evidence="15" type="ORF">HNY73_013968</name>
</gene>
<comment type="similarity">
    <text evidence="2">Belongs to the small GTPase superfamily. Rab family.</text>
</comment>
<accession>A0A8T0EMF7</accession>
<dbReference type="SUPFAM" id="SSF52540">
    <property type="entry name" value="P-loop containing nucleoside triphosphate hydrolases"/>
    <property type="match status" value="1"/>
</dbReference>
<dbReference type="SMART" id="SM00176">
    <property type="entry name" value="RAN"/>
    <property type="match status" value="1"/>
</dbReference>
<dbReference type="Pfam" id="PF00071">
    <property type="entry name" value="Ras"/>
    <property type="match status" value="1"/>
</dbReference>
<keyword evidence="6" id="KW-0547">Nucleotide-binding</keyword>
<dbReference type="SMART" id="SM00175">
    <property type="entry name" value="RAB"/>
    <property type="match status" value="1"/>
</dbReference>
<dbReference type="PROSITE" id="PS51421">
    <property type="entry name" value="RAS"/>
    <property type="match status" value="1"/>
</dbReference>
<dbReference type="GO" id="GO:0005525">
    <property type="term" value="F:GTP binding"/>
    <property type="evidence" value="ECO:0007669"/>
    <property type="project" value="UniProtKB-KW"/>
</dbReference>
<keyword evidence="16" id="KW-1185">Reference proteome</keyword>
<dbReference type="SMART" id="SM00174">
    <property type="entry name" value="RHO"/>
    <property type="match status" value="1"/>
</dbReference>
<feature type="region of interest" description="Disordered" evidence="14">
    <location>
        <begin position="1"/>
        <end position="51"/>
    </location>
</feature>
<dbReference type="FunFam" id="3.40.50.300:FF:000459">
    <property type="entry name" value="ras-related protein Rab-37 isoform X1"/>
    <property type="match status" value="1"/>
</dbReference>
<comment type="cofactor">
    <cofactor evidence="1">
        <name>Mg(2+)</name>
        <dbReference type="ChEBI" id="CHEBI:18420"/>
    </cofactor>
</comment>
<dbReference type="InterPro" id="IPR027417">
    <property type="entry name" value="P-loop_NTPase"/>
</dbReference>
<name>A0A8T0EMF7_ARGBR</name>
<dbReference type="InterPro" id="IPR001806">
    <property type="entry name" value="Small_GTPase"/>
</dbReference>
<dbReference type="CDD" id="cd04112">
    <property type="entry name" value="Rab26"/>
    <property type="match status" value="1"/>
</dbReference>
<reference evidence="15" key="1">
    <citation type="journal article" date="2020" name="bioRxiv">
        <title>Chromosome-level reference genome of the European wasp spider Argiope bruennichi: a resource for studies on range expansion and evolutionary adaptation.</title>
        <authorList>
            <person name="Sheffer M.M."/>
            <person name="Hoppe A."/>
            <person name="Krehenwinkel H."/>
            <person name="Uhl G."/>
            <person name="Kuss A.W."/>
            <person name="Jensen L."/>
            <person name="Jensen C."/>
            <person name="Gillespie R.G."/>
            <person name="Hoff K.J."/>
            <person name="Prost S."/>
        </authorList>
    </citation>
    <scope>NUCLEOTIDE SEQUENCE</scope>
</reference>
<dbReference type="PROSITE" id="PS51420">
    <property type="entry name" value="RHO"/>
    <property type="match status" value="1"/>
</dbReference>
<sequence length="271" mass="30074">MADGQRIIHRRLSRDYSDSSDDSDDNSSQKTTKNAPATAHPVTNANQVTGTKVPEKNGLVLKPSLSLEPYDVAFKVMLVGDSGVGKTCLLVRYKDGAFLSGVFISTVGIDYRNKVVNVDDTKVKLQIWDTAGQERFRSVTHAYYRDAHALLLLYDVTNKTSFDNTRAWLGEINEYAQDDVVIMLIGNKADASGSDRVVQYEDGERLAKEYGVTFMETSAKTGTNVELAFMAVARELKYRQSCQADQDSKFNVKEYVRQESTKSRSSGTCCG</sequence>
<evidence type="ECO:0000256" key="8">
    <source>
        <dbReference type="ARBA" id="ARBA00022842"/>
    </source>
</evidence>
<evidence type="ECO:0000256" key="7">
    <source>
        <dbReference type="ARBA" id="ARBA00022801"/>
    </source>
</evidence>
<evidence type="ECO:0000256" key="12">
    <source>
        <dbReference type="ARBA" id="ARBA00023289"/>
    </source>
</evidence>
<dbReference type="PRINTS" id="PR00449">
    <property type="entry name" value="RASTRNSFRMNG"/>
</dbReference>
<dbReference type="NCBIfam" id="TIGR00231">
    <property type="entry name" value="small_GTP"/>
    <property type="match status" value="1"/>
</dbReference>
<keyword evidence="4" id="KW-0813">Transport</keyword>
<feature type="compositionally biased region" description="Polar residues" evidence="14">
    <location>
        <begin position="29"/>
        <end position="50"/>
    </location>
</feature>
<comment type="catalytic activity">
    <reaction evidence="13">
        <text>GTP + H2O = GDP + phosphate + H(+)</text>
        <dbReference type="Rhea" id="RHEA:19669"/>
        <dbReference type="ChEBI" id="CHEBI:15377"/>
        <dbReference type="ChEBI" id="CHEBI:15378"/>
        <dbReference type="ChEBI" id="CHEBI:37565"/>
        <dbReference type="ChEBI" id="CHEBI:43474"/>
        <dbReference type="ChEBI" id="CHEBI:58189"/>
        <dbReference type="EC" id="3.6.5.2"/>
    </reaction>
    <physiologicalReaction direction="left-to-right" evidence="13">
        <dbReference type="Rhea" id="RHEA:19670"/>
    </physiologicalReaction>
</comment>
<dbReference type="GO" id="GO:0046872">
    <property type="term" value="F:metal ion binding"/>
    <property type="evidence" value="ECO:0007669"/>
    <property type="project" value="UniProtKB-KW"/>
</dbReference>
<evidence type="ECO:0000256" key="13">
    <source>
        <dbReference type="ARBA" id="ARBA00047660"/>
    </source>
</evidence>
<dbReference type="PANTHER" id="PTHR47978">
    <property type="match status" value="1"/>
</dbReference>
<dbReference type="Gene3D" id="3.40.50.300">
    <property type="entry name" value="P-loop containing nucleotide triphosphate hydrolases"/>
    <property type="match status" value="1"/>
</dbReference>
<keyword evidence="10" id="KW-0342">GTP-binding</keyword>
<keyword evidence="9" id="KW-0653">Protein transport</keyword>
<keyword evidence="11" id="KW-0449">Lipoprotein</keyword>
<evidence type="ECO:0000256" key="2">
    <source>
        <dbReference type="ARBA" id="ARBA00006270"/>
    </source>
</evidence>
<evidence type="ECO:0000256" key="14">
    <source>
        <dbReference type="SAM" id="MobiDB-lite"/>
    </source>
</evidence>
<dbReference type="EMBL" id="JABXBU010002072">
    <property type="protein sequence ID" value="KAF8777042.1"/>
    <property type="molecule type" value="Genomic_DNA"/>
</dbReference>
<comment type="caution">
    <text evidence="15">The sequence shown here is derived from an EMBL/GenBank/DDBJ whole genome shotgun (WGS) entry which is preliminary data.</text>
</comment>
<dbReference type="PROSITE" id="PS51419">
    <property type="entry name" value="RAB"/>
    <property type="match status" value="1"/>
</dbReference>
<organism evidence="15 16">
    <name type="scientific">Argiope bruennichi</name>
    <name type="common">Wasp spider</name>
    <name type="synonym">Aranea bruennichi</name>
    <dbReference type="NCBI Taxonomy" id="94029"/>
    <lineage>
        <taxon>Eukaryota</taxon>
        <taxon>Metazoa</taxon>
        <taxon>Ecdysozoa</taxon>
        <taxon>Arthropoda</taxon>
        <taxon>Chelicerata</taxon>
        <taxon>Arachnida</taxon>
        <taxon>Araneae</taxon>
        <taxon>Araneomorphae</taxon>
        <taxon>Entelegynae</taxon>
        <taxon>Araneoidea</taxon>
        <taxon>Araneidae</taxon>
        <taxon>Argiope</taxon>
    </lineage>
</organism>
<evidence type="ECO:0000256" key="11">
    <source>
        <dbReference type="ARBA" id="ARBA00023288"/>
    </source>
</evidence>
<evidence type="ECO:0000256" key="10">
    <source>
        <dbReference type="ARBA" id="ARBA00023134"/>
    </source>
</evidence>
<protein>
    <recommendedName>
        <fullName evidence="3">small monomeric GTPase</fullName>
        <ecNumber evidence="3">3.6.5.2</ecNumber>
    </recommendedName>
</protein>